<keyword evidence="4 7" id="KW-0694">RNA-binding</keyword>
<dbReference type="GO" id="GO:0006515">
    <property type="term" value="P:protein quality control for misfolded or incompletely synthesized proteins"/>
    <property type="evidence" value="ECO:0007669"/>
    <property type="project" value="UniProtKB-UniRule"/>
</dbReference>
<dbReference type="AlphaFoldDB" id="A0AAE4ATW6"/>
<reference evidence="11" key="1">
    <citation type="submission" date="2023-07" db="EMBL/GenBank/DDBJ databases">
        <title>Genomic Encyclopedia of Type Strains, Phase IV (KMG-IV): sequencing the most valuable type-strain genomes for metagenomic binning, comparative biology and taxonomic classification.</title>
        <authorList>
            <person name="Goeker M."/>
        </authorList>
    </citation>
    <scope>NUCLEOTIDE SEQUENCE</scope>
    <source>
        <strain evidence="11">DSM 21202</strain>
    </source>
</reference>
<evidence type="ECO:0000256" key="6">
    <source>
        <dbReference type="ARBA" id="ARBA00050038"/>
    </source>
</evidence>
<keyword evidence="2 7" id="KW-0820">tRNA-binding</keyword>
<dbReference type="EC" id="3.1.1.29" evidence="1 7"/>
<gene>
    <name evidence="7" type="primary">pth</name>
    <name evidence="11" type="ORF">J2S73_003141</name>
</gene>
<comment type="subcellular location">
    <subcellularLocation>
        <location evidence="7">Cytoplasm</location>
    </subcellularLocation>
</comment>
<evidence type="ECO:0000256" key="2">
    <source>
        <dbReference type="ARBA" id="ARBA00022555"/>
    </source>
</evidence>
<comment type="catalytic activity">
    <reaction evidence="7 8">
        <text>an N-acyl-L-alpha-aminoacyl-tRNA + H2O = an N-acyl-L-amino acid + a tRNA + H(+)</text>
        <dbReference type="Rhea" id="RHEA:54448"/>
        <dbReference type="Rhea" id="RHEA-COMP:10123"/>
        <dbReference type="Rhea" id="RHEA-COMP:13883"/>
        <dbReference type="ChEBI" id="CHEBI:15377"/>
        <dbReference type="ChEBI" id="CHEBI:15378"/>
        <dbReference type="ChEBI" id="CHEBI:59874"/>
        <dbReference type="ChEBI" id="CHEBI:78442"/>
        <dbReference type="ChEBI" id="CHEBI:138191"/>
        <dbReference type="EC" id="3.1.1.29"/>
    </reaction>
</comment>
<evidence type="ECO:0000256" key="1">
    <source>
        <dbReference type="ARBA" id="ARBA00013260"/>
    </source>
</evidence>
<dbReference type="GO" id="GO:0072344">
    <property type="term" value="P:rescue of stalled ribosome"/>
    <property type="evidence" value="ECO:0007669"/>
    <property type="project" value="UniProtKB-UniRule"/>
</dbReference>
<dbReference type="GO" id="GO:0005737">
    <property type="term" value="C:cytoplasm"/>
    <property type="evidence" value="ECO:0007669"/>
    <property type="project" value="UniProtKB-SubCell"/>
</dbReference>
<comment type="similarity">
    <text evidence="5 7 9">Belongs to the PTH family.</text>
</comment>
<feature type="binding site" evidence="7">
    <location>
        <position position="14"/>
    </location>
    <ligand>
        <name>tRNA</name>
        <dbReference type="ChEBI" id="CHEBI:17843"/>
    </ligand>
</feature>
<dbReference type="PROSITE" id="PS01195">
    <property type="entry name" value="PEPT_TRNA_HYDROL_1"/>
    <property type="match status" value="1"/>
</dbReference>
<comment type="function">
    <text evidence="7">Hydrolyzes ribosome-free peptidyl-tRNAs (with 1 or more amino acids incorporated), which drop off the ribosome during protein synthesis, or as a result of ribosome stalling.</text>
</comment>
<comment type="caution">
    <text evidence="11">The sequence shown here is derived from an EMBL/GenBank/DDBJ whole genome shotgun (WGS) entry which is preliminary data.</text>
</comment>
<comment type="function">
    <text evidence="7">Catalyzes the release of premature peptidyl moieties from peptidyl-tRNA molecules trapped in stalled 50S ribosomal subunits, and thus maintains levels of free tRNAs and 50S ribosomes.</text>
</comment>
<dbReference type="CDD" id="cd00462">
    <property type="entry name" value="PTH"/>
    <property type="match status" value="1"/>
</dbReference>
<accession>A0AAE4ATW6</accession>
<feature type="site" description="Discriminates between blocked and unblocked aminoacyl-tRNA" evidence="7">
    <location>
        <position position="9"/>
    </location>
</feature>
<dbReference type="PANTHER" id="PTHR17224">
    <property type="entry name" value="PEPTIDYL-TRNA HYDROLASE"/>
    <property type="match status" value="1"/>
</dbReference>
<dbReference type="SUPFAM" id="SSF53178">
    <property type="entry name" value="Peptidyl-tRNA hydrolase-like"/>
    <property type="match status" value="1"/>
</dbReference>
<dbReference type="FunFam" id="3.40.50.1470:FF:000001">
    <property type="entry name" value="Peptidyl-tRNA hydrolase"/>
    <property type="match status" value="1"/>
</dbReference>
<evidence type="ECO:0000313" key="12">
    <source>
        <dbReference type="Proteomes" id="UP001229244"/>
    </source>
</evidence>
<protein>
    <recommendedName>
        <fullName evidence="6 7">Peptidyl-tRNA hydrolase</fullName>
        <shortName evidence="7">Pth</shortName>
        <ecNumber evidence="1 7">3.1.1.29</ecNumber>
    </recommendedName>
</protein>
<feature type="binding site" evidence="7">
    <location>
        <position position="66"/>
    </location>
    <ligand>
        <name>tRNA</name>
        <dbReference type="ChEBI" id="CHEBI:17843"/>
    </ligand>
</feature>
<evidence type="ECO:0000256" key="7">
    <source>
        <dbReference type="HAMAP-Rule" id="MF_00083"/>
    </source>
</evidence>
<evidence type="ECO:0000256" key="8">
    <source>
        <dbReference type="RuleBase" id="RU000673"/>
    </source>
</evidence>
<dbReference type="GO" id="GO:0000049">
    <property type="term" value="F:tRNA binding"/>
    <property type="evidence" value="ECO:0007669"/>
    <property type="project" value="UniProtKB-UniRule"/>
</dbReference>
<dbReference type="EMBL" id="JAUSUL010000003">
    <property type="protein sequence ID" value="MDQ0316665.1"/>
    <property type="molecule type" value="Genomic_DNA"/>
</dbReference>
<evidence type="ECO:0000256" key="4">
    <source>
        <dbReference type="ARBA" id="ARBA00022884"/>
    </source>
</evidence>
<dbReference type="RefSeq" id="WP_306886546.1">
    <property type="nucleotide sequence ID" value="NZ_JAUSUL010000003.1"/>
</dbReference>
<feature type="binding site" evidence="7">
    <location>
        <position position="112"/>
    </location>
    <ligand>
        <name>tRNA</name>
        <dbReference type="ChEBI" id="CHEBI:17843"/>
    </ligand>
</feature>
<dbReference type="PROSITE" id="PS01196">
    <property type="entry name" value="PEPT_TRNA_HYDROL_2"/>
    <property type="match status" value="1"/>
</dbReference>
<feature type="binding site" evidence="7">
    <location>
        <position position="64"/>
    </location>
    <ligand>
        <name>tRNA</name>
        <dbReference type="ChEBI" id="CHEBI:17843"/>
    </ligand>
</feature>
<keyword evidence="7" id="KW-0963">Cytoplasm</keyword>
<organism evidence="11 12">
    <name type="scientific">Amorphus orientalis</name>
    <dbReference type="NCBI Taxonomy" id="649198"/>
    <lineage>
        <taxon>Bacteria</taxon>
        <taxon>Pseudomonadati</taxon>
        <taxon>Pseudomonadota</taxon>
        <taxon>Alphaproteobacteria</taxon>
        <taxon>Hyphomicrobiales</taxon>
        <taxon>Amorphaceae</taxon>
        <taxon>Amorphus</taxon>
    </lineage>
</organism>
<sequence length="243" mass="26132">MLLLVGLGNPGPRYAGNRHNVGFMALDRIQDRRRFPGWRARRNAETTEASLADDKVLLLKPQTYMNESGQAVGEAMRFYKLTPSDVVVIYDELDLPPGKFRMKAGGGHGGHNGLRSINAHIGEGYRRLRIGIGHPGHKDAVVPYVLKDFAKADLDWLDPLLDAIADHADLLVAGKDSSFANKVHLATGDSGDAKTEKKKPASSAKEPDQDGARPSPAPGPADKAESGPFAALGKLIGRTPGRD</sequence>
<feature type="site" description="Stabilizes the basic form of H active site to accept a proton" evidence="7">
    <location>
        <position position="91"/>
    </location>
</feature>
<dbReference type="PANTHER" id="PTHR17224:SF1">
    <property type="entry name" value="PEPTIDYL-TRNA HYDROLASE"/>
    <property type="match status" value="1"/>
</dbReference>
<evidence type="ECO:0000256" key="5">
    <source>
        <dbReference type="ARBA" id="ARBA00038063"/>
    </source>
</evidence>
<feature type="compositionally biased region" description="Basic and acidic residues" evidence="10">
    <location>
        <begin position="191"/>
        <end position="211"/>
    </location>
</feature>
<evidence type="ECO:0000313" key="11">
    <source>
        <dbReference type="EMBL" id="MDQ0316665.1"/>
    </source>
</evidence>
<keyword evidence="3 7" id="KW-0378">Hydrolase</keyword>
<dbReference type="InterPro" id="IPR036416">
    <property type="entry name" value="Pept_tRNA_hydro_sf"/>
</dbReference>
<keyword evidence="12" id="KW-1185">Reference proteome</keyword>
<name>A0AAE4ATW6_9HYPH</name>
<dbReference type="HAMAP" id="MF_00083">
    <property type="entry name" value="Pept_tRNA_hydro_bact"/>
    <property type="match status" value="1"/>
</dbReference>
<feature type="active site" description="Proton acceptor" evidence="7">
    <location>
        <position position="19"/>
    </location>
</feature>
<evidence type="ECO:0000256" key="10">
    <source>
        <dbReference type="SAM" id="MobiDB-lite"/>
    </source>
</evidence>
<dbReference type="Pfam" id="PF01195">
    <property type="entry name" value="Pept_tRNA_hydro"/>
    <property type="match status" value="1"/>
</dbReference>
<evidence type="ECO:0000256" key="9">
    <source>
        <dbReference type="RuleBase" id="RU004320"/>
    </source>
</evidence>
<dbReference type="InterPro" id="IPR018171">
    <property type="entry name" value="Pept_tRNA_hydro_CS"/>
</dbReference>
<dbReference type="GO" id="GO:0004045">
    <property type="term" value="F:peptidyl-tRNA hydrolase activity"/>
    <property type="evidence" value="ECO:0007669"/>
    <property type="project" value="UniProtKB-UniRule"/>
</dbReference>
<dbReference type="NCBIfam" id="TIGR00447">
    <property type="entry name" value="pth"/>
    <property type="match status" value="1"/>
</dbReference>
<dbReference type="Proteomes" id="UP001229244">
    <property type="component" value="Unassembled WGS sequence"/>
</dbReference>
<comment type="subunit">
    <text evidence="7">Monomer.</text>
</comment>
<proteinExistence type="inferred from homology"/>
<evidence type="ECO:0000256" key="3">
    <source>
        <dbReference type="ARBA" id="ARBA00022801"/>
    </source>
</evidence>
<feature type="region of interest" description="Disordered" evidence="10">
    <location>
        <begin position="186"/>
        <end position="243"/>
    </location>
</feature>
<dbReference type="InterPro" id="IPR001328">
    <property type="entry name" value="Pept_tRNA_hydro"/>
</dbReference>
<dbReference type="Gene3D" id="3.40.50.1470">
    <property type="entry name" value="Peptidyl-tRNA hydrolase"/>
    <property type="match status" value="1"/>
</dbReference>